<organism evidence="1 2">
    <name type="scientific">Carnegiea gigantea</name>
    <dbReference type="NCBI Taxonomy" id="171969"/>
    <lineage>
        <taxon>Eukaryota</taxon>
        <taxon>Viridiplantae</taxon>
        <taxon>Streptophyta</taxon>
        <taxon>Embryophyta</taxon>
        <taxon>Tracheophyta</taxon>
        <taxon>Spermatophyta</taxon>
        <taxon>Magnoliopsida</taxon>
        <taxon>eudicotyledons</taxon>
        <taxon>Gunneridae</taxon>
        <taxon>Pentapetalae</taxon>
        <taxon>Caryophyllales</taxon>
        <taxon>Cactineae</taxon>
        <taxon>Cactaceae</taxon>
        <taxon>Cactoideae</taxon>
        <taxon>Echinocereeae</taxon>
        <taxon>Carnegiea</taxon>
    </lineage>
</organism>
<evidence type="ECO:0000313" key="2">
    <source>
        <dbReference type="Proteomes" id="UP001153076"/>
    </source>
</evidence>
<name>A0A9Q1JST3_9CARY</name>
<sequence>MQSVVAATEDLLLFILSEKGLRIRQYLVRDILKAVDALLQEDLVACNFDGYSIERKTSISEEHTMVTRMANGFRYFGQALRKAPEAWVAMLARLSVKPEFLAFILDLISALMQHSSRKIPETCWICLSKLLHKAVVSSKSDDLRHGHVASSFDARNDSA</sequence>
<dbReference type="AlphaFoldDB" id="A0A9Q1JST3"/>
<keyword evidence="2" id="KW-1185">Reference proteome</keyword>
<dbReference type="EMBL" id="JAKOGI010000816">
    <property type="protein sequence ID" value="KAJ8430217.1"/>
    <property type="molecule type" value="Genomic_DNA"/>
</dbReference>
<comment type="caution">
    <text evidence="1">The sequence shown here is derived from an EMBL/GenBank/DDBJ whole genome shotgun (WGS) entry which is preliminary data.</text>
</comment>
<accession>A0A9Q1JST3</accession>
<reference evidence="1" key="1">
    <citation type="submission" date="2022-04" db="EMBL/GenBank/DDBJ databases">
        <title>Carnegiea gigantea Genome sequencing and assembly v2.</title>
        <authorList>
            <person name="Copetti D."/>
            <person name="Sanderson M.J."/>
            <person name="Burquez A."/>
            <person name="Wojciechowski M.F."/>
        </authorList>
    </citation>
    <scope>NUCLEOTIDE SEQUENCE</scope>
    <source>
        <strain evidence="1">SGP5-SGP5p</strain>
        <tissue evidence="1">Aerial part</tissue>
    </source>
</reference>
<dbReference type="Proteomes" id="UP001153076">
    <property type="component" value="Unassembled WGS sequence"/>
</dbReference>
<dbReference type="OrthoDB" id="1715838at2759"/>
<evidence type="ECO:0000313" key="1">
    <source>
        <dbReference type="EMBL" id="KAJ8430217.1"/>
    </source>
</evidence>
<gene>
    <name evidence="1" type="ORF">Cgig2_006725</name>
</gene>
<proteinExistence type="predicted"/>
<protein>
    <submittedName>
        <fullName evidence="1">Uncharacterized protein</fullName>
    </submittedName>
</protein>